<accession>A0A437M5B1</accession>
<proteinExistence type="predicted"/>
<dbReference type="RefSeq" id="WP_127740472.1">
    <property type="nucleotide sequence ID" value="NZ_SACN01000001.1"/>
</dbReference>
<dbReference type="EMBL" id="SACN01000001">
    <property type="protein sequence ID" value="RVT92654.1"/>
    <property type="molecule type" value="Genomic_DNA"/>
</dbReference>
<sequence length="80" mass="8611">MKTRIALLALTVALAGCGQREALKPAAGQSLPQKPATAAVQPTVPQLLTPNVDTRPRRTDDLLTRSEERPDDRFDLPPPG</sequence>
<dbReference type="OrthoDB" id="7596860at2"/>
<feature type="region of interest" description="Disordered" evidence="1">
    <location>
        <begin position="26"/>
        <end position="80"/>
    </location>
</feature>
<dbReference type="AlphaFoldDB" id="A0A437M5B1"/>
<evidence type="ECO:0000256" key="1">
    <source>
        <dbReference type="SAM" id="MobiDB-lite"/>
    </source>
</evidence>
<feature type="compositionally biased region" description="Basic and acidic residues" evidence="1">
    <location>
        <begin position="54"/>
        <end position="80"/>
    </location>
</feature>
<dbReference type="PROSITE" id="PS51257">
    <property type="entry name" value="PROKAR_LIPOPROTEIN"/>
    <property type="match status" value="1"/>
</dbReference>
<protein>
    <submittedName>
        <fullName evidence="2">Uncharacterized protein</fullName>
    </submittedName>
</protein>
<reference evidence="2 3" key="1">
    <citation type="submission" date="2019-01" db="EMBL/GenBank/DDBJ databases">
        <authorList>
            <person name="Chen W.-M."/>
        </authorList>
    </citation>
    <scope>NUCLEOTIDE SEQUENCE [LARGE SCALE GENOMIC DNA]</scope>
    <source>
        <strain evidence="2 3">CCP-7</strain>
    </source>
</reference>
<keyword evidence="3" id="KW-1185">Reference proteome</keyword>
<name>A0A437M5B1_9SPHN</name>
<dbReference type="Proteomes" id="UP000282971">
    <property type="component" value="Unassembled WGS sequence"/>
</dbReference>
<evidence type="ECO:0000313" key="3">
    <source>
        <dbReference type="Proteomes" id="UP000282971"/>
    </source>
</evidence>
<evidence type="ECO:0000313" key="2">
    <source>
        <dbReference type="EMBL" id="RVT92654.1"/>
    </source>
</evidence>
<comment type="caution">
    <text evidence="2">The sequence shown here is derived from an EMBL/GenBank/DDBJ whole genome shotgun (WGS) entry which is preliminary data.</text>
</comment>
<feature type="compositionally biased region" description="Polar residues" evidence="1">
    <location>
        <begin position="43"/>
        <end position="52"/>
    </location>
</feature>
<gene>
    <name evidence="2" type="ORF">EOD43_01650</name>
</gene>
<organism evidence="2 3">
    <name type="scientific">Sphingomonas crocodyli</name>
    <dbReference type="NCBI Taxonomy" id="1979270"/>
    <lineage>
        <taxon>Bacteria</taxon>
        <taxon>Pseudomonadati</taxon>
        <taxon>Pseudomonadota</taxon>
        <taxon>Alphaproteobacteria</taxon>
        <taxon>Sphingomonadales</taxon>
        <taxon>Sphingomonadaceae</taxon>
        <taxon>Sphingomonas</taxon>
    </lineage>
</organism>